<feature type="region of interest" description="Disordered" evidence="1">
    <location>
        <begin position="1"/>
        <end position="41"/>
    </location>
</feature>
<feature type="compositionally biased region" description="Low complexity" evidence="1">
    <location>
        <begin position="166"/>
        <end position="197"/>
    </location>
</feature>
<feature type="compositionally biased region" description="Basic residues" evidence="1">
    <location>
        <begin position="115"/>
        <end position="130"/>
    </location>
</feature>
<evidence type="ECO:0000256" key="1">
    <source>
        <dbReference type="SAM" id="MobiDB-lite"/>
    </source>
</evidence>
<keyword evidence="3" id="KW-1185">Reference proteome</keyword>
<name>A0A9P5NFY5_GYMJU</name>
<feature type="compositionally biased region" description="Low complexity" evidence="1">
    <location>
        <begin position="131"/>
        <end position="154"/>
    </location>
</feature>
<comment type="caution">
    <text evidence="2">The sequence shown here is derived from an EMBL/GenBank/DDBJ whole genome shotgun (WGS) entry which is preliminary data.</text>
</comment>
<dbReference type="EMBL" id="JADNYJ010000084">
    <property type="protein sequence ID" value="KAF8888447.1"/>
    <property type="molecule type" value="Genomic_DNA"/>
</dbReference>
<organism evidence="2 3">
    <name type="scientific">Gymnopilus junonius</name>
    <name type="common">Spectacular rustgill mushroom</name>
    <name type="synonym">Gymnopilus spectabilis subsp. junonius</name>
    <dbReference type="NCBI Taxonomy" id="109634"/>
    <lineage>
        <taxon>Eukaryota</taxon>
        <taxon>Fungi</taxon>
        <taxon>Dikarya</taxon>
        <taxon>Basidiomycota</taxon>
        <taxon>Agaricomycotina</taxon>
        <taxon>Agaricomycetes</taxon>
        <taxon>Agaricomycetidae</taxon>
        <taxon>Agaricales</taxon>
        <taxon>Agaricineae</taxon>
        <taxon>Hymenogastraceae</taxon>
        <taxon>Gymnopilus</taxon>
    </lineage>
</organism>
<protein>
    <submittedName>
        <fullName evidence="2">Uncharacterized protein</fullName>
    </submittedName>
</protein>
<dbReference type="AlphaFoldDB" id="A0A9P5NFY5"/>
<proteinExistence type="predicted"/>
<feature type="compositionally biased region" description="Polar residues" evidence="1">
    <location>
        <begin position="65"/>
        <end position="75"/>
    </location>
</feature>
<accession>A0A9P5NFY5</accession>
<dbReference type="Proteomes" id="UP000724874">
    <property type="component" value="Unassembled WGS sequence"/>
</dbReference>
<feature type="compositionally biased region" description="Basic and acidic residues" evidence="1">
    <location>
        <begin position="1"/>
        <end position="10"/>
    </location>
</feature>
<reference evidence="2" key="1">
    <citation type="submission" date="2020-11" db="EMBL/GenBank/DDBJ databases">
        <authorList>
            <consortium name="DOE Joint Genome Institute"/>
            <person name="Ahrendt S."/>
            <person name="Riley R."/>
            <person name="Andreopoulos W."/>
            <person name="LaButti K."/>
            <person name="Pangilinan J."/>
            <person name="Ruiz-duenas F.J."/>
            <person name="Barrasa J.M."/>
            <person name="Sanchez-Garcia M."/>
            <person name="Camarero S."/>
            <person name="Miyauchi S."/>
            <person name="Serrano A."/>
            <person name="Linde D."/>
            <person name="Babiker R."/>
            <person name="Drula E."/>
            <person name="Ayuso-Fernandez I."/>
            <person name="Pacheco R."/>
            <person name="Padilla G."/>
            <person name="Ferreira P."/>
            <person name="Barriuso J."/>
            <person name="Kellner H."/>
            <person name="Castanera R."/>
            <person name="Alfaro M."/>
            <person name="Ramirez L."/>
            <person name="Pisabarro A.G."/>
            <person name="Kuo A."/>
            <person name="Tritt A."/>
            <person name="Lipzen A."/>
            <person name="He G."/>
            <person name="Yan M."/>
            <person name="Ng V."/>
            <person name="Cullen D."/>
            <person name="Martin F."/>
            <person name="Rosso M.-N."/>
            <person name="Henrissat B."/>
            <person name="Hibbett D."/>
            <person name="Martinez A.T."/>
            <person name="Grigoriev I.V."/>
        </authorList>
    </citation>
    <scope>NUCLEOTIDE SEQUENCE</scope>
    <source>
        <strain evidence="2">AH 44721</strain>
    </source>
</reference>
<feature type="region of interest" description="Disordered" evidence="1">
    <location>
        <begin position="60"/>
        <end position="230"/>
    </location>
</feature>
<evidence type="ECO:0000313" key="3">
    <source>
        <dbReference type="Proteomes" id="UP000724874"/>
    </source>
</evidence>
<gene>
    <name evidence="2" type="ORF">CPB84DRAFT_1964186</name>
</gene>
<sequence>MPTEVQRRPSESISAGPLGHVGPIPTSSMDPIAATKAQQQQLMQHREALRLALGSILTPKRPQTVPMSRSSSGTATPVLPPFGYSPSGSHTPAGTPPLASPYFTGLGPISSEHLHPHHAYQHHPHAHSRLARSASNSNSPTESAQASTASSAHPSPMPNTGPAMDPTTGLPTLPDLEPLPPALTAQPQPSIPSTSQPNLAMGERHLPARPSIDPLHASGVQQSSGRSTPRAKFLETLEGKSAWDALIHGSFT</sequence>
<evidence type="ECO:0000313" key="2">
    <source>
        <dbReference type="EMBL" id="KAF8888447.1"/>
    </source>
</evidence>
<dbReference type="OrthoDB" id="3268861at2759"/>